<keyword evidence="6" id="KW-1133">Transmembrane helix</keyword>
<keyword evidence="5" id="KW-0393">Immunoglobulin domain</keyword>
<dbReference type="InterPro" id="IPR036179">
    <property type="entry name" value="Ig-like_dom_sf"/>
</dbReference>
<keyword evidence="8" id="KW-1185">Reference proteome</keyword>
<accession>A0ABD0JDX5</accession>
<dbReference type="InterPro" id="IPR051275">
    <property type="entry name" value="Cell_adhesion_signaling"/>
</dbReference>
<evidence type="ECO:0000256" key="5">
    <source>
        <dbReference type="ARBA" id="ARBA00023319"/>
    </source>
</evidence>
<sequence length="384" mass="41547">MHIGNSVSPSRAAVHYEVKGRCGLGVEKDLGDNIDNELKFRTGLTPIAHCPAYAEEGGNFSCECQSRTRDHSCSLSWPGYTEGPILTMLNVTRQDNGKVVTCQMICNGVATNVTHTVRVPYYGPVKDDVRITGPGSFLVNGTEMLTLTIKVANTNPEPRYLWNVNCREGEDGKTCTFTPHRSDHGKIITCRVTNPKTHKSADAVYHLNLTYPPPSPPKVSGHTSPLHPGDTINCTVTGGKPPVSSVQLSCSNNFNTWSDEPDTIEGSTVTSSLVFINASEGEVRCQCSAVWEQPELYNQIEEFNISVLPYPTVDPGEKDFAAFIGGGVAAAVAVVAIVAAVYIGCKKKENLEDMGRVCVLGRRLRDYIATACASSKTNHHNGSE</sequence>
<evidence type="ECO:0000256" key="1">
    <source>
        <dbReference type="ARBA" id="ARBA00004479"/>
    </source>
</evidence>
<feature type="non-terminal residue" evidence="7">
    <location>
        <position position="384"/>
    </location>
</feature>
<reference evidence="7 8" key="1">
    <citation type="journal article" date="2023" name="Sci. Data">
        <title>Genome assembly of the Korean intertidal mud-creeper Batillaria attramentaria.</title>
        <authorList>
            <person name="Patra A.K."/>
            <person name="Ho P.T."/>
            <person name="Jun S."/>
            <person name="Lee S.J."/>
            <person name="Kim Y."/>
            <person name="Won Y.J."/>
        </authorList>
    </citation>
    <scope>NUCLEOTIDE SEQUENCE [LARGE SCALE GENOMIC DNA]</scope>
    <source>
        <strain evidence="7">Wonlab-2016</strain>
    </source>
</reference>
<keyword evidence="3" id="KW-1015">Disulfide bond</keyword>
<keyword evidence="6" id="KW-0812">Transmembrane</keyword>
<evidence type="ECO:0000313" key="7">
    <source>
        <dbReference type="EMBL" id="KAK7471694.1"/>
    </source>
</evidence>
<dbReference type="PANTHER" id="PTHR11640">
    <property type="entry name" value="NEPHRIN"/>
    <property type="match status" value="1"/>
</dbReference>
<comment type="caution">
    <text evidence="7">The sequence shown here is derived from an EMBL/GenBank/DDBJ whole genome shotgun (WGS) entry which is preliminary data.</text>
</comment>
<proteinExistence type="predicted"/>
<comment type="subcellular location">
    <subcellularLocation>
        <location evidence="1">Membrane</location>
        <topology evidence="1">Single-pass type I membrane protein</topology>
    </subcellularLocation>
</comment>
<organism evidence="7 8">
    <name type="scientific">Batillaria attramentaria</name>
    <dbReference type="NCBI Taxonomy" id="370345"/>
    <lineage>
        <taxon>Eukaryota</taxon>
        <taxon>Metazoa</taxon>
        <taxon>Spiralia</taxon>
        <taxon>Lophotrochozoa</taxon>
        <taxon>Mollusca</taxon>
        <taxon>Gastropoda</taxon>
        <taxon>Caenogastropoda</taxon>
        <taxon>Sorbeoconcha</taxon>
        <taxon>Cerithioidea</taxon>
        <taxon>Batillariidae</taxon>
        <taxon>Batillaria</taxon>
    </lineage>
</organism>
<evidence type="ECO:0008006" key="9">
    <source>
        <dbReference type="Google" id="ProtNLM"/>
    </source>
</evidence>
<evidence type="ECO:0000256" key="2">
    <source>
        <dbReference type="ARBA" id="ARBA00023136"/>
    </source>
</evidence>
<dbReference type="InterPro" id="IPR013783">
    <property type="entry name" value="Ig-like_fold"/>
</dbReference>
<dbReference type="AlphaFoldDB" id="A0ABD0JDX5"/>
<dbReference type="GO" id="GO:0016020">
    <property type="term" value="C:membrane"/>
    <property type="evidence" value="ECO:0007669"/>
    <property type="project" value="UniProtKB-SubCell"/>
</dbReference>
<keyword evidence="4" id="KW-0325">Glycoprotein</keyword>
<protein>
    <recommendedName>
        <fullName evidence="9">Ig-like domain-containing protein</fullName>
    </recommendedName>
</protein>
<dbReference type="Proteomes" id="UP001519460">
    <property type="component" value="Unassembled WGS sequence"/>
</dbReference>
<gene>
    <name evidence="7" type="ORF">BaRGS_00035667</name>
</gene>
<name>A0ABD0JDX5_9CAEN</name>
<evidence type="ECO:0000256" key="3">
    <source>
        <dbReference type="ARBA" id="ARBA00023157"/>
    </source>
</evidence>
<evidence type="ECO:0000313" key="8">
    <source>
        <dbReference type="Proteomes" id="UP001519460"/>
    </source>
</evidence>
<feature type="transmembrane region" description="Helical" evidence="6">
    <location>
        <begin position="320"/>
        <end position="345"/>
    </location>
</feature>
<dbReference type="SUPFAM" id="SSF48726">
    <property type="entry name" value="Immunoglobulin"/>
    <property type="match status" value="1"/>
</dbReference>
<evidence type="ECO:0000256" key="4">
    <source>
        <dbReference type="ARBA" id="ARBA00023180"/>
    </source>
</evidence>
<dbReference type="PANTHER" id="PTHR11640:SF136">
    <property type="entry name" value="NEPHRIN"/>
    <property type="match status" value="1"/>
</dbReference>
<dbReference type="EMBL" id="JACVVK020000482">
    <property type="protein sequence ID" value="KAK7471694.1"/>
    <property type="molecule type" value="Genomic_DNA"/>
</dbReference>
<evidence type="ECO:0000256" key="6">
    <source>
        <dbReference type="SAM" id="Phobius"/>
    </source>
</evidence>
<dbReference type="Gene3D" id="2.60.40.10">
    <property type="entry name" value="Immunoglobulins"/>
    <property type="match status" value="1"/>
</dbReference>
<keyword evidence="2 6" id="KW-0472">Membrane</keyword>